<name>A0A7W9C6C8_9CAUL</name>
<gene>
    <name evidence="2" type="ORF">GGQ93_001403</name>
</gene>
<dbReference type="AlphaFoldDB" id="A0A7W9C6C8"/>
<protein>
    <submittedName>
        <fullName evidence="2">Uncharacterized protein</fullName>
    </submittedName>
</protein>
<feature type="chain" id="PRO_5030945887" evidence="1">
    <location>
        <begin position="21"/>
        <end position="138"/>
    </location>
</feature>
<evidence type="ECO:0000313" key="3">
    <source>
        <dbReference type="Proteomes" id="UP000527324"/>
    </source>
</evidence>
<accession>A0A7W9C6C8</accession>
<reference evidence="2 3" key="1">
    <citation type="submission" date="2020-08" db="EMBL/GenBank/DDBJ databases">
        <title>Genomic Encyclopedia of Type Strains, Phase IV (KMG-IV): sequencing the most valuable type-strain genomes for metagenomic binning, comparative biology and taxonomic classification.</title>
        <authorList>
            <person name="Goeker M."/>
        </authorList>
    </citation>
    <scope>NUCLEOTIDE SEQUENCE [LARGE SCALE GENOMIC DNA]</scope>
    <source>
        <strain evidence="2 3">DSM 4731</strain>
    </source>
</reference>
<sequence length="138" mass="14621">MVLSSVLASLALGDAAIAQASGPIGAADVVGEWSLLVTPAPDSENRITFKGKDGNERLNFPLRITAQPRGRLACVLDGESADCRIRNGDLIVGYSGGGVRLIYTLTDRARDGFRGSAAMRVRLLPVGGRIGDVRMVRR</sequence>
<comment type="caution">
    <text evidence="2">The sequence shown here is derived from an EMBL/GenBank/DDBJ whole genome shotgun (WGS) entry which is preliminary data.</text>
</comment>
<evidence type="ECO:0000256" key="1">
    <source>
        <dbReference type="SAM" id="SignalP"/>
    </source>
</evidence>
<dbReference type="Proteomes" id="UP000527324">
    <property type="component" value="Unassembled WGS sequence"/>
</dbReference>
<feature type="signal peptide" evidence="1">
    <location>
        <begin position="1"/>
        <end position="20"/>
    </location>
</feature>
<keyword evidence="1" id="KW-0732">Signal</keyword>
<evidence type="ECO:0000313" key="2">
    <source>
        <dbReference type="EMBL" id="MBB5739701.1"/>
    </source>
</evidence>
<dbReference type="EMBL" id="JACHOQ010000002">
    <property type="protein sequence ID" value="MBB5739701.1"/>
    <property type="molecule type" value="Genomic_DNA"/>
</dbReference>
<proteinExistence type="predicted"/>
<keyword evidence="3" id="KW-1185">Reference proteome</keyword>
<organism evidence="2 3">
    <name type="scientific">Brevundimonas aurantiaca</name>
    <dbReference type="NCBI Taxonomy" id="74316"/>
    <lineage>
        <taxon>Bacteria</taxon>
        <taxon>Pseudomonadati</taxon>
        <taxon>Pseudomonadota</taxon>
        <taxon>Alphaproteobacteria</taxon>
        <taxon>Caulobacterales</taxon>
        <taxon>Caulobacteraceae</taxon>
        <taxon>Brevundimonas</taxon>
    </lineage>
</organism>